<dbReference type="GO" id="GO:0006310">
    <property type="term" value="P:DNA recombination"/>
    <property type="evidence" value="ECO:0007669"/>
    <property type="project" value="UniProtKB-KW"/>
</dbReference>
<dbReference type="GO" id="GO:0015074">
    <property type="term" value="P:DNA integration"/>
    <property type="evidence" value="ECO:0007669"/>
    <property type="project" value="UniProtKB-KW"/>
</dbReference>
<dbReference type="Gene3D" id="1.10.150.130">
    <property type="match status" value="1"/>
</dbReference>
<evidence type="ECO:0000259" key="6">
    <source>
        <dbReference type="PROSITE" id="PS51898"/>
    </source>
</evidence>
<evidence type="ECO:0000256" key="5">
    <source>
        <dbReference type="PROSITE-ProRule" id="PRU01248"/>
    </source>
</evidence>
<dbReference type="InterPro" id="IPR025269">
    <property type="entry name" value="SAM-like_dom"/>
</dbReference>
<feature type="domain" description="Core-binding (CB)" evidence="7">
    <location>
        <begin position="42"/>
        <end position="125"/>
    </location>
</feature>
<dbReference type="Pfam" id="PF13102">
    <property type="entry name" value="Phage_int_SAM_5"/>
    <property type="match status" value="1"/>
</dbReference>
<evidence type="ECO:0000313" key="8">
    <source>
        <dbReference type="EMBL" id="SDB79685.1"/>
    </source>
</evidence>
<gene>
    <name evidence="8" type="ORF">SAMN05192581_11054</name>
</gene>
<keyword evidence="3 5" id="KW-0238">DNA-binding</keyword>
<name>A0A1G6GD62_BACOV</name>
<dbReference type="PROSITE" id="PS51900">
    <property type="entry name" value="CB"/>
    <property type="match status" value="1"/>
</dbReference>
<dbReference type="AlphaFoldDB" id="A0A1G6GD62"/>
<organism evidence="8 9">
    <name type="scientific">Bacteroides ovatus</name>
    <dbReference type="NCBI Taxonomy" id="28116"/>
    <lineage>
        <taxon>Bacteria</taxon>
        <taxon>Pseudomonadati</taxon>
        <taxon>Bacteroidota</taxon>
        <taxon>Bacteroidia</taxon>
        <taxon>Bacteroidales</taxon>
        <taxon>Bacteroidaceae</taxon>
        <taxon>Bacteroides</taxon>
    </lineage>
</organism>
<feature type="domain" description="Tyr recombinase" evidence="6">
    <location>
        <begin position="147"/>
        <end position="332"/>
    </location>
</feature>
<dbReference type="InterPro" id="IPR050090">
    <property type="entry name" value="Tyrosine_recombinase_XerCD"/>
</dbReference>
<dbReference type="CDD" id="cd01185">
    <property type="entry name" value="INTN1_C_like"/>
    <property type="match status" value="1"/>
</dbReference>
<dbReference type="PROSITE" id="PS51898">
    <property type="entry name" value="TYR_RECOMBINASE"/>
    <property type="match status" value="1"/>
</dbReference>
<dbReference type="Pfam" id="PF00589">
    <property type="entry name" value="Phage_integrase"/>
    <property type="match status" value="1"/>
</dbReference>
<comment type="similarity">
    <text evidence="1">Belongs to the 'phage' integrase family.</text>
</comment>
<dbReference type="InterPro" id="IPR013762">
    <property type="entry name" value="Integrase-like_cat_sf"/>
</dbReference>
<evidence type="ECO:0000256" key="3">
    <source>
        <dbReference type="ARBA" id="ARBA00023125"/>
    </source>
</evidence>
<keyword evidence="4" id="KW-0233">DNA recombination</keyword>
<dbReference type="InterPro" id="IPR011010">
    <property type="entry name" value="DNA_brk_join_enz"/>
</dbReference>
<accession>A0A1G6GD62</accession>
<evidence type="ECO:0000259" key="7">
    <source>
        <dbReference type="PROSITE" id="PS51900"/>
    </source>
</evidence>
<dbReference type="Gene3D" id="1.10.443.10">
    <property type="entry name" value="Intergrase catalytic core"/>
    <property type="match status" value="1"/>
</dbReference>
<protein>
    <submittedName>
        <fullName evidence="8">Site-specific recombinase XerD</fullName>
    </submittedName>
</protein>
<reference evidence="8 9" key="1">
    <citation type="submission" date="2016-10" db="EMBL/GenBank/DDBJ databases">
        <authorList>
            <person name="de Groot N.N."/>
        </authorList>
    </citation>
    <scope>NUCLEOTIDE SEQUENCE [LARGE SCALE GENOMIC DNA]</scope>
    <source>
        <strain evidence="8 9">NLAE-zl-C500</strain>
    </source>
</reference>
<dbReference type="InterPro" id="IPR044068">
    <property type="entry name" value="CB"/>
</dbReference>
<dbReference type="InterPro" id="IPR002104">
    <property type="entry name" value="Integrase_catalytic"/>
</dbReference>
<dbReference type="EMBL" id="FMYE01000105">
    <property type="protein sequence ID" value="SDB79685.1"/>
    <property type="molecule type" value="Genomic_DNA"/>
</dbReference>
<evidence type="ECO:0000256" key="2">
    <source>
        <dbReference type="ARBA" id="ARBA00022908"/>
    </source>
</evidence>
<dbReference type="GO" id="GO:0003677">
    <property type="term" value="F:DNA binding"/>
    <property type="evidence" value="ECO:0007669"/>
    <property type="project" value="UniProtKB-UniRule"/>
</dbReference>
<keyword evidence="2" id="KW-0229">DNA integration</keyword>
<evidence type="ECO:0000256" key="1">
    <source>
        <dbReference type="ARBA" id="ARBA00008857"/>
    </source>
</evidence>
<dbReference type="Proteomes" id="UP000183670">
    <property type="component" value="Unassembled WGS sequence"/>
</dbReference>
<proteinExistence type="inferred from homology"/>
<dbReference type="InterPro" id="IPR010998">
    <property type="entry name" value="Integrase_recombinase_N"/>
</dbReference>
<dbReference type="PANTHER" id="PTHR30349:SF64">
    <property type="entry name" value="PROPHAGE INTEGRASE INTD-RELATED"/>
    <property type="match status" value="1"/>
</dbReference>
<dbReference type="SUPFAM" id="SSF56349">
    <property type="entry name" value="DNA breaking-rejoining enzymes"/>
    <property type="match status" value="1"/>
</dbReference>
<dbReference type="RefSeq" id="WP_008997843.1">
    <property type="nucleotide sequence ID" value="NZ_FMYE01000105.1"/>
</dbReference>
<evidence type="ECO:0000256" key="4">
    <source>
        <dbReference type="ARBA" id="ARBA00023172"/>
    </source>
</evidence>
<dbReference type="PANTHER" id="PTHR30349">
    <property type="entry name" value="PHAGE INTEGRASE-RELATED"/>
    <property type="match status" value="1"/>
</dbReference>
<evidence type="ECO:0000313" key="9">
    <source>
        <dbReference type="Proteomes" id="UP000183670"/>
    </source>
</evidence>
<sequence>MKSIKINLRESDIKFHEGSRYIQIILDTEELIGGYKVAQLEYSFFSLLKERIIYLKKESKKSTASNYQCAFRSFKQFRQNEDVCLSEITSAMMKEYENYLKKKNICLNTISFYMRTLRAAYNYGVDEMELLSENRKPFRKVFTGEEKTIKRAVKENVIQELLSLNLTHEPILELARDMFMFSIYMRGMPFVDIAHLRKDNMINNNMSYQRQKTDQRLLVRIMSCAQDIIDKYSMVMRSSEYLFPLLYNPRREKNTTYETALRIHNRRLRTLSERLGLKTPLSSYVARHTWATLAKWSGIPDAIISEAMGHTSCETTKIYLDSFNEDVVDKANKTVVSVLSGRNKLIVDE</sequence>